<sequence>MGKTLAVSPLAPASFPELPVISGVRFASAEAGVRYKNRTDVMLAVLAPGSTVAGVFTRSATRSAPVLDCQSKLAAGGGASDAGAAILVNSGNSNAFTGARGQTSVAELCMAAEKATGVPQSRIFTASTGVIGEPLPHERIVAKLDELTGNLSEDAIKGSARAIMTTDTFPKGACKSVTIDGKTVQIAGIAKGSGMIAPDMATMLVYIFTDAVVEQGALQSMLSSLTDRTFNCITVDSDTSTSDSLMLAATGASGVDASNSDAFRTALSDVMLDLAHQVVRDGEGATKFVEIRVTGAASDADAKVHGLAIANSPLVKTAIAGEDPNWGRVVMAIGKSGAAADRDLLSIWFGDVLVAEKGWVSPDYKEADGAAHMKGQDLVIRVDLGLGDGASTVWTCDLTHGYIDINADYRS</sequence>
<comment type="subunit">
    <text evidence="2 6">Heterotetramer of two alpha and two beta chains.</text>
</comment>
<dbReference type="SUPFAM" id="SSF56266">
    <property type="entry name" value="DmpA/ArgJ-like"/>
    <property type="match status" value="1"/>
</dbReference>
<protein>
    <recommendedName>
        <fullName evidence="6">Arginine biosynthesis bifunctional protein ArgJ</fullName>
    </recommendedName>
    <domain>
        <recommendedName>
            <fullName evidence="6">Glutamate N-acetyltransferase</fullName>
            <ecNumber evidence="6">2.3.1.35</ecNumber>
        </recommendedName>
        <alternativeName>
            <fullName evidence="6">Ornithine acetyltransferase</fullName>
            <shortName evidence="6">OATase</shortName>
        </alternativeName>
        <alternativeName>
            <fullName evidence="6">Ornithine transacetylase</fullName>
        </alternativeName>
    </domain>
    <domain>
        <recommendedName>
            <fullName evidence="6">Amino-acid acetyltransferase</fullName>
            <ecNumber evidence="6">2.3.1.1</ecNumber>
        </recommendedName>
        <alternativeName>
            <fullName evidence="6">N-acetylglutamate synthase</fullName>
            <shortName evidence="6">AGSase</shortName>
        </alternativeName>
    </domain>
    <component>
        <recommendedName>
            <fullName evidence="6">Arginine biosynthesis bifunctional protein ArgJ alpha chain</fullName>
        </recommendedName>
    </component>
    <component>
        <recommendedName>
            <fullName evidence="6">Arginine biosynthesis bifunctional protein ArgJ beta chain</fullName>
        </recommendedName>
    </component>
</protein>
<dbReference type="NCBIfam" id="NF003802">
    <property type="entry name" value="PRK05388.1"/>
    <property type="match status" value="1"/>
</dbReference>
<evidence type="ECO:0000256" key="2">
    <source>
        <dbReference type="ARBA" id="ARBA00011475"/>
    </source>
</evidence>
<keyword evidence="5 6" id="KW-0012">Acyltransferase</keyword>
<comment type="caution">
    <text evidence="7">The sequence shown here is derived from an EMBL/GenBank/DDBJ whole genome shotgun (WGS) entry which is preliminary data.</text>
</comment>
<comment type="similarity">
    <text evidence="1 6">Belongs to the ArgJ family.</text>
</comment>
<dbReference type="EC" id="2.3.1.1" evidence="6"/>
<organism evidence="7 8">
    <name type="scientific">Arenibacterium halophilum</name>
    <dbReference type="NCBI Taxonomy" id="2583821"/>
    <lineage>
        <taxon>Bacteria</taxon>
        <taxon>Pseudomonadati</taxon>
        <taxon>Pseudomonadota</taxon>
        <taxon>Alphaproteobacteria</taxon>
        <taxon>Rhodobacterales</taxon>
        <taxon>Paracoccaceae</taxon>
        <taxon>Arenibacterium</taxon>
    </lineage>
</organism>
<keyword evidence="8" id="KW-1185">Reference proteome</keyword>
<feature type="chain" id="PRO_5044930215" description="Arginine biosynthesis bifunctional protein ArgJ alpha chain" evidence="6">
    <location>
        <begin position="1"/>
        <end position="201"/>
    </location>
</feature>
<dbReference type="NCBIfam" id="TIGR00120">
    <property type="entry name" value="ArgJ"/>
    <property type="match status" value="1"/>
</dbReference>
<dbReference type="InterPro" id="IPR016117">
    <property type="entry name" value="ArgJ-like_dom_sf"/>
</dbReference>
<comment type="pathway">
    <text evidence="6">Amino-acid biosynthesis; L-arginine biosynthesis; L-ornithine and N-acetyl-L-glutamate from L-glutamate and N(2)-acetyl-L-ornithine (cyclic): step 1/1.</text>
</comment>
<keyword evidence="3 6" id="KW-0808">Transferase</keyword>
<dbReference type="Pfam" id="PF01960">
    <property type="entry name" value="ArgJ"/>
    <property type="match status" value="1"/>
</dbReference>
<feature type="binding site" evidence="6">
    <location>
        <position position="283"/>
    </location>
    <ligand>
        <name>substrate</name>
    </ligand>
</feature>
<gene>
    <name evidence="6 7" type="primary">argJ</name>
    <name evidence="7" type="ORF">FGK64_18210</name>
</gene>
<feature type="site" description="Involved in the stabilization of negative charge on the oxyanion by the formation of the oxyanion hole" evidence="6">
    <location>
        <position position="129"/>
    </location>
</feature>
<comment type="catalytic activity">
    <reaction evidence="6">
        <text>N(2)-acetyl-L-ornithine + L-glutamate = N-acetyl-L-glutamate + L-ornithine</text>
        <dbReference type="Rhea" id="RHEA:15349"/>
        <dbReference type="ChEBI" id="CHEBI:29985"/>
        <dbReference type="ChEBI" id="CHEBI:44337"/>
        <dbReference type="ChEBI" id="CHEBI:46911"/>
        <dbReference type="ChEBI" id="CHEBI:57805"/>
        <dbReference type="EC" id="2.3.1.35"/>
    </reaction>
</comment>
<dbReference type="EMBL" id="VCPC01000004">
    <property type="protein sequence ID" value="TMV10705.1"/>
    <property type="molecule type" value="Genomic_DNA"/>
</dbReference>
<evidence type="ECO:0000256" key="3">
    <source>
        <dbReference type="ARBA" id="ARBA00022679"/>
    </source>
</evidence>
<comment type="catalytic activity">
    <reaction evidence="6">
        <text>L-glutamate + acetyl-CoA = N-acetyl-L-glutamate + CoA + H(+)</text>
        <dbReference type="Rhea" id="RHEA:24292"/>
        <dbReference type="ChEBI" id="CHEBI:15378"/>
        <dbReference type="ChEBI" id="CHEBI:29985"/>
        <dbReference type="ChEBI" id="CHEBI:44337"/>
        <dbReference type="ChEBI" id="CHEBI:57287"/>
        <dbReference type="ChEBI" id="CHEBI:57288"/>
        <dbReference type="EC" id="2.3.1.1"/>
    </reaction>
</comment>
<dbReference type="Gene3D" id="3.10.20.340">
    <property type="entry name" value="ArgJ beta chain, C-terminal domain"/>
    <property type="match status" value="1"/>
</dbReference>
<dbReference type="Gene3D" id="3.60.70.12">
    <property type="entry name" value="L-amino peptidase D-ALA esterase/amidase"/>
    <property type="match status" value="1"/>
</dbReference>
<dbReference type="Proteomes" id="UP001191082">
    <property type="component" value="Unassembled WGS sequence"/>
</dbReference>
<comment type="pathway">
    <text evidence="6">Amino-acid biosynthesis; L-arginine biosynthesis; N(2)-acetyl-L-ornithine from L-glutamate: step 1/4.</text>
</comment>
<dbReference type="RefSeq" id="WP_138865277.1">
    <property type="nucleotide sequence ID" value="NZ_VCPC01000004.1"/>
</dbReference>
<feature type="binding site" evidence="6">
    <location>
        <position position="202"/>
    </location>
    <ligand>
        <name>substrate</name>
    </ligand>
</feature>
<dbReference type="GO" id="GO:0004358">
    <property type="term" value="F:L-glutamate N-acetyltransferase activity, acting on acetyl-L-ornithine as donor"/>
    <property type="evidence" value="ECO:0007669"/>
    <property type="project" value="UniProtKB-EC"/>
</dbReference>
<comment type="subcellular location">
    <subcellularLocation>
        <location evidence="6">Cytoplasm</location>
    </subcellularLocation>
</comment>
<keyword evidence="4 6" id="KW-0068">Autocatalytic cleavage</keyword>
<feature type="binding site" evidence="6">
    <location>
        <position position="411"/>
    </location>
    <ligand>
        <name>substrate</name>
    </ligand>
</feature>
<dbReference type="PANTHER" id="PTHR23100:SF0">
    <property type="entry name" value="ARGININE BIOSYNTHESIS BIFUNCTIONAL PROTEIN ARGJ, MITOCHONDRIAL"/>
    <property type="match status" value="1"/>
</dbReference>
<proteinExistence type="inferred from homology"/>
<reference evidence="7 8" key="1">
    <citation type="submission" date="2019-05" db="EMBL/GenBank/DDBJ databases">
        <title>Marivita sp. nov. isolated from sea sediment.</title>
        <authorList>
            <person name="Kim W."/>
        </authorList>
    </citation>
    <scope>NUCLEOTIDE SEQUENCE [LARGE SCALE GENOMIC DNA]</scope>
    <source>
        <strain evidence="7 8">CAU 1492</strain>
    </source>
</reference>
<dbReference type="InterPro" id="IPR002813">
    <property type="entry name" value="Arg_biosynth_ArgJ"/>
</dbReference>
<feature type="binding site" evidence="6">
    <location>
        <position position="191"/>
    </location>
    <ligand>
        <name>substrate</name>
    </ligand>
</feature>
<feature type="active site" description="Nucleophile" evidence="6">
    <location>
        <position position="202"/>
    </location>
</feature>
<dbReference type="InterPro" id="IPR042195">
    <property type="entry name" value="ArgJ_beta_C"/>
</dbReference>
<keyword evidence="6" id="KW-0511">Multifunctional enzyme</keyword>
<feature type="chain" id="PRO_5044930214" description="Arginine biosynthesis bifunctional protein ArgJ beta chain" evidence="6">
    <location>
        <begin position="202"/>
        <end position="411"/>
    </location>
</feature>
<dbReference type="HAMAP" id="MF_01106">
    <property type="entry name" value="ArgJ"/>
    <property type="match status" value="1"/>
</dbReference>
<dbReference type="EC" id="2.3.1.35" evidence="6"/>
<dbReference type="PANTHER" id="PTHR23100">
    <property type="entry name" value="ARGININE BIOSYNTHESIS BIFUNCTIONAL PROTEIN ARGJ"/>
    <property type="match status" value="1"/>
</dbReference>
<evidence type="ECO:0000313" key="7">
    <source>
        <dbReference type="EMBL" id="TMV10705.1"/>
    </source>
</evidence>
<dbReference type="CDD" id="cd02152">
    <property type="entry name" value="OAT"/>
    <property type="match status" value="1"/>
</dbReference>
<evidence type="ECO:0000256" key="1">
    <source>
        <dbReference type="ARBA" id="ARBA00006774"/>
    </source>
</evidence>
<feature type="binding site" evidence="6">
    <location>
        <position position="165"/>
    </location>
    <ligand>
        <name>substrate</name>
    </ligand>
</feature>
<evidence type="ECO:0000256" key="6">
    <source>
        <dbReference type="HAMAP-Rule" id="MF_01106"/>
    </source>
</evidence>
<evidence type="ECO:0000256" key="4">
    <source>
        <dbReference type="ARBA" id="ARBA00022813"/>
    </source>
</evidence>
<evidence type="ECO:0000256" key="5">
    <source>
        <dbReference type="ARBA" id="ARBA00023315"/>
    </source>
</evidence>
<keyword evidence="6" id="KW-0055">Arginine biosynthesis</keyword>
<accession>A0ABY2X5H2</accession>
<keyword evidence="6" id="KW-0963">Cytoplasm</keyword>
<keyword evidence="6" id="KW-0028">Amino-acid biosynthesis</keyword>
<feature type="site" description="Cleavage; by autolysis" evidence="6">
    <location>
        <begin position="201"/>
        <end position="202"/>
    </location>
</feature>
<feature type="site" description="Involved in the stabilization of negative charge on the oxyanion by the formation of the oxyanion hole" evidence="6">
    <location>
        <position position="128"/>
    </location>
</feature>
<name>A0ABY2X5H2_9RHOB</name>
<feature type="binding site" evidence="6">
    <location>
        <position position="406"/>
    </location>
    <ligand>
        <name>substrate</name>
    </ligand>
</feature>
<comment type="function">
    <text evidence="6">Catalyzes two activities which are involved in the cyclic version of arginine biosynthesis: the synthesis of N-acetylglutamate from glutamate and acetyl-CoA as the acetyl donor, and of ornithine by transacetylation between N(2)-acetylornithine and glutamate.</text>
</comment>
<evidence type="ECO:0000313" key="8">
    <source>
        <dbReference type="Proteomes" id="UP001191082"/>
    </source>
</evidence>